<keyword evidence="3" id="KW-1185">Reference proteome</keyword>
<proteinExistence type="predicted"/>
<evidence type="ECO:0000256" key="1">
    <source>
        <dbReference type="SAM" id="MobiDB-lite"/>
    </source>
</evidence>
<dbReference type="Proteomes" id="UP000247810">
    <property type="component" value="Unassembled WGS sequence"/>
</dbReference>
<feature type="compositionally biased region" description="Basic and acidic residues" evidence="1">
    <location>
        <begin position="80"/>
        <end position="89"/>
    </location>
</feature>
<protein>
    <submittedName>
        <fullName evidence="2">Uncharacterized protein</fullName>
    </submittedName>
</protein>
<dbReference type="EMBL" id="KZ826046">
    <property type="protein sequence ID" value="PYH89138.1"/>
    <property type="molecule type" value="Genomic_DNA"/>
</dbReference>
<feature type="compositionally biased region" description="Polar residues" evidence="1">
    <location>
        <begin position="58"/>
        <end position="68"/>
    </location>
</feature>
<sequence>MSTGPPSREAPTQQEGSRPRPGSAGNPATKRRKSGRQKAPCYLFHKLRRERGRERKTQNAQNQQQIEDTTPLIPGQPRMPRRDTLQLLT</sequence>
<dbReference type="AlphaFoldDB" id="A0A319DM07"/>
<dbReference type="VEuPathDB" id="FungiDB:BO71DRAFT_117326"/>
<evidence type="ECO:0000313" key="3">
    <source>
        <dbReference type="Proteomes" id="UP000247810"/>
    </source>
</evidence>
<dbReference type="OrthoDB" id="10597519at2759"/>
<organism evidence="2 3">
    <name type="scientific">Aspergillus ellipticus CBS 707.79</name>
    <dbReference type="NCBI Taxonomy" id="1448320"/>
    <lineage>
        <taxon>Eukaryota</taxon>
        <taxon>Fungi</taxon>
        <taxon>Dikarya</taxon>
        <taxon>Ascomycota</taxon>
        <taxon>Pezizomycotina</taxon>
        <taxon>Eurotiomycetes</taxon>
        <taxon>Eurotiomycetidae</taxon>
        <taxon>Eurotiales</taxon>
        <taxon>Aspergillaceae</taxon>
        <taxon>Aspergillus</taxon>
        <taxon>Aspergillus subgen. Circumdati</taxon>
    </lineage>
</organism>
<feature type="region of interest" description="Disordered" evidence="1">
    <location>
        <begin position="1"/>
        <end position="89"/>
    </location>
</feature>
<evidence type="ECO:0000313" key="2">
    <source>
        <dbReference type="EMBL" id="PYH89138.1"/>
    </source>
</evidence>
<feature type="compositionally biased region" description="Polar residues" evidence="1">
    <location>
        <begin position="1"/>
        <end position="16"/>
    </location>
</feature>
<gene>
    <name evidence="2" type="ORF">BO71DRAFT_117326</name>
</gene>
<reference evidence="2 3" key="1">
    <citation type="submission" date="2018-02" db="EMBL/GenBank/DDBJ databases">
        <title>The genomes of Aspergillus section Nigri reveals drivers in fungal speciation.</title>
        <authorList>
            <consortium name="DOE Joint Genome Institute"/>
            <person name="Vesth T.C."/>
            <person name="Nybo J."/>
            <person name="Theobald S."/>
            <person name="Brandl J."/>
            <person name="Frisvad J.C."/>
            <person name="Nielsen K.F."/>
            <person name="Lyhne E.K."/>
            <person name="Kogle M.E."/>
            <person name="Kuo A."/>
            <person name="Riley R."/>
            <person name="Clum A."/>
            <person name="Nolan M."/>
            <person name="Lipzen A."/>
            <person name="Salamov A."/>
            <person name="Henrissat B."/>
            <person name="Wiebenga A."/>
            <person name="De vries R.P."/>
            <person name="Grigoriev I.V."/>
            <person name="Mortensen U.H."/>
            <person name="Andersen M.R."/>
            <person name="Baker S.E."/>
        </authorList>
    </citation>
    <scope>NUCLEOTIDE SEQUENCE [LARGE SCALE GENOMIC DNA]</scope>
    <source>
        <strain evidence="2 3">CBS 707.79</strain>
    </source>
</reference>
<accession>A0A319DM07</accession>
<name>A0A319DM07_9EURO</name>